<dbReference type="EMBL" id="SPHZ02000007">
    <property type="protein sequence ID" value="KAF0906227.1"/>
    <property type="molecule type" value="Genomic_DNA"/>
</dbReference>
<accession>A0A6G1D3B8</accession>
<dbReference type="EMBL" id="SPHZ02000007">
    <property type="protein sequence ID" value="KAF0906224.1"/>
    <property type="molecule type" value="Genomic_DNA"/>
</dbReference>
<dbReference type="EMBL" id="SPHZ02000007">
    <property type="protein sequence ID" value="KAF0906222.1"/>
    <property type="molecule type" value="Genomic_DNA"/>
</dbReference>
<evidence type="ECO:0000256" key="1">
    <source>
        <dbReference type="SAM" id="MobiDB-lite"/>
    </source>
</evidence>
<dbReference type="Proteomes" id="UP000479710">
    <property type="component" value="Unassembled WGS sequence"/>
</dbReference>
<dbReference type="EMBL" id="SPHZ02000007">
    <property type="protein sequence ID" value="KAF0906226.1"/>
    <property type="molecule type" value="Genomic_DNA"/>
</dbReference>
<dbReference type="EMBL" id="SPHZ02000007">
    <property type="protein sequence ID" value="KAF0906230.1"/>
    <property type="molecule type" value="Genomic_DNA"/>
</dbReference>
<dbReference type="EMBL" id="SPHZ02000007">
    <property type="protein sequence ID" value="KAF0906228.1"/>
    <property type="molecule type" value="Genomic_DNA"/>
</dbReference>
<dbReference type="EMBL" id="SPHZ02000007">
    <property type="protein sequence ID" value="KAF0906221.1"/>
    <property type="molecule type" value="Genomic_DNA"/>
</dbReference>
<dbReference type="EMBL" id="SPHZ02000007">
    <property type="protein sequence ID" value="KAF0906231.1"/>
    <property type="molecule type" value="Genomic_DNA"/>
</dbReference>
<dbReference type="EMBL" id="SPHZ02000007">
    <property type="protein sequence ID" value="KAF0906229.1"/>
    <property type="molecule type" value="Genomic_DNA"/>
</dbReference>
<gene>
    <name evidence="2" type="ORF">E2562_009237</name>
</gene>
<dbReference type="EMBL" id="SPHZ02000007">
    <property type="protein sequence ID" value="KAF0906232.1"/>
    <property type="molecule type" value="Genomic_DNA"/>
</dbReference>
<dbReference type="EMBL" id="SPHZ02000007">
    <property type="protein sequence ID" value="KAF0906223.1"/>
    <property type="molecule type" value="Genomic_DNA"/>
</dbReference>
<dbReference type="EMBL" id="SPHZ02000007">
    <property type="protein sequence ID" value="KAF0906225.1"/>
    <property type="molecule type" value="Genomic_DNA"/>
</dbReference>
<dbReference type="AlphaFoldDB" id="A0A6G1D3B8"/>
<comment type="caution">
    <text evidence="2">The sequence shown here is derived from an EMBL/GenBank/DDBJ whole genome shotgun (WGS) entry which is preliminary data.</text>
</comment>
<name>A0A6G1D3B8_9ORYZ</name>
<keyword evidence="3" id="KW-1185">Reference proteome</keyword>
<evidence type="ECO:0000313" key="3">
    <source>
        <dbReference type="Proteomes" id="UP000479710"/>
    </source>
</evidence>
<protein>
    <submittedName>
        <fullName evidence="2">Uncharacterized protein</fullName>
    </submittedName>
</protein>
<reference evidence="2 3" key="1">
    <citation type="submission" date="2019-11" db="EMBL/GenBank/DDBJ databases">
        <title>Whole genome sequence of Oryza granulata.</title>
        <authorList>
            <person name="Li W."/>
        </authorList>
    </citation>
    <scope>NUCLEOTIDE SEQUENCE [LARGE SCALE GENOMIC DNA]</scope>
    <source>
        <strain evidence="3">cv. Menghai</strain>
        <tissue evidence="2">Leaf</tissue>
    </source>
</reference>
<proteinExistence type="predicted"/>
<feature type="region of interest" description="Disordered" evidence="1">
    <location>
        <begin position="115"/>
        <end position="139"/>
    </location>
</feature>
<evidence type="ECO:0000313" key="2">
    <source>
        <dbReference type="EMBL" id="KAF0906223.1"/>
    </source>
</evidence>
<sequence length="177" mass="19041">MPAPSILHRRFPSACRSPLPCAPLHSPKSRHALLSPLPPQGLPPSILRRQGRRLAVFKDEYRNHPIRAPPFSKASTVVARSVLRRRPSPASDVGYLNHVPGAAALAGLRHLRGVAAAGSGGKGSRSSPAQQRRVDPSTPLALLGTSSVRRGRRLRLLLAGLSLPALDLLVDPRSPFW</sequence>
<organism evidence="2 3">
    <name type="scientific">Oryza meyeriana var. granulata</name>
    <dbReference type="NCBI Taxonomy" id="110450"/>
    <lineage>
        <taxon>Eukaryota</taxon>
        <taxon>Viridiplantae</taxon>
        <taxon>Streptophyta</taxon>
        <taxon>Embryophyta</taxon>
        <taxon>Tracheophyta</taxon>
        <taxon>Spermatophyta</taxon>
        <taxon>Magnoliopsida</taxon>
        <taxon>Liliopsida</taxon>
        <taxon>Poales</taxon>
        <taxon>Poaceae</taxon>
        <taxon>BOP clade</taxon>
        <taxon>Oryzoideae</taxon>
        <taxon>Oryzeae</taxon>
        <taxon>Oryzinae</taxon>
        <taxon>Oryza</taxon>
        <taxon>Oryza meyeriana</taxon>
    </lineage>
</organism>